<accession>A0A0X3V8E5</accession>
<sequence length="188" mass="19337">MLPGMKTSFKVHGAIAGGASAVLLSLAALTWVPGVWLSKEAGTAAMVLGGVLLFPVFGAALIRALLARATKAELWHAFRCLPGTVQLALATLLVSGFVIGGMGAGGAAGLQDASIENGRYYAFEATPGHRGRTEISRSEYLAVVRGDLRMMLAIPGVLFAGAAFHVLATGELRRADAANAAAGHAVRR</sequence>
<proteinExistence type="predicted"/>
<dbReference type="EMBL" id="LLZG01000072">
    <property type="protein sequence ID" value="KUL40844.1"/>
    <property type="molecule type" value="Genomic_DNA"/>
</dbReference>
<evidence type="ECO:0000256" key="1">
    <source>
        <dbReference type="SAM" id="Phobius"/>
    </source>
</evidence>
<keyword evidence="1" id="KW-0472">Membrane</keyword>
<dbReference type="AlphaFoldDB" id="A0A0X3V8E5"/>
<keyword evidence="1" id="KW-0812">Transmembrane</keyword>
<protein>
    <submittedName>
        <fullName evidence="2">Uncharacterized protein</fullName>
    </submittedName>
</protein>
<feature type="transmembrane region" description="Helical" evidence="1">
    <location>
        <begin position="44"/>
        <end position="66"/>
    </location>
</feature>
<feature type="transmembrane region" description="Helical" evidence="1">
    <location>
        <begin position="87"/>
        <end position="110"/>
    </location>
</feature>
<keyword evidence="1" id="KW-1133">Transmembrane helix</keyword>
<evidence type="ECO:0000313" key="3">
    <source>
        <dbReference type="Proteomes" id="UP000053923"/>
    </source>
</evidence>
<evidence type="ECO:0000313" key="2">
    <source>
        <dbReference type="EMBL" id="KUL40844.1"/>
    </source>
</evidence>
<dbReference type="Proteomes" id="UP000053923">
    <property type="component" value="Unassembled WGS sequence"/>
</dbReference>
<keyword evidence="3" id="KW-1185">Reference proteome</keyword>
<comment type="caution">
    <text evidence="2">The sequence shown here is derived from an EMBL/GenBank/DDBJ whole genome shotgun (WGS) entry which is preliminary data.</text>
</comment>
<feature type="transmembrane region" description="Helical" evidence="1">
    <location>
        <begin position="12"/>
        <end position="32"/>
    </location>
</feature>
<feature type="transmembrane region" description="Helical" evidence="1">
    <location>
        <begin position="148"/>
        <end position="168"/>
    </location>
</feature>
<name>A0A0X3V8E5_9ACTN</name>
<gene>
    <name evidence="2" type="ORF">ADL12_12685</name>
</gene>
<reference evidence="3" key="1">
    <citation type="submission" date="2015-10" db="EMBL/GenBank/DDBJ databases">
        <authorList>
            <person name="Ju K.-S."/>
            <person name="Doroghazi J.R."/>
            <person name="Metcalf W.W."/>
        </authorList>
    </citation>
    <scope>NUCLEOTIDE SEQUENCE [LARGE SCALE GENOMIC DNA]</scope>
    <source>
        <strain evidence="3">NRRL 3151</strain>
    </source>
</reference>
<organism evidence="2 3">
    <name type="scientific">Streptomyces regalis</name>
    <dbReference type="NCBI Taxonomy" id="68262"/>
    <lineage>
        <taxon>Bacteria</taxon>
        <taxon>Bacillati</taxon>
        <taxon>Actinomycetota</taxon>
        <taxon>Actinomycetes</taxon>
        <taxon>Kitasatosporales</taxon>
        <taxon>Streptomycetaceae</taxon>
        <taxon>Streptomyces</taxon>
    </lineage>
</organism>